<organism evidence="6 7">
    <name type="scientific">Stappia indica</name>
    <dbReference type="NCBI Taxonomy" id="538381"/>
    <lineage>
        <taxon>Bacteria</taxon>
        <taxon>Pseudomonadati</taxon>
        <taxon>Pseudomonadota</taxon>
        <taxon>Alphaproteobacteria</taxon>
        <taxon>Hyphomicrobiales</taxon>
        <taxon>Stappiaceae</taxon>
        <taxon>Stappia</taxon>
    </lineage>
</organism>
<dbReference type="RefSeq" id="WP_097174687.1">
    <property type="nucleotide sequence ID" value="NZ_OBML01000004.1"/>
</dbReference>
<dbReference type="InterPro" id="IPR036909">
    <property type="entry name" value="Cyt_c-like_dom_sf"/>
</dbReference>
<dbReference type="STRING" id="538381.GCA_001696535_00058"/>
<evidence type="ECO:0000256" key="2">
    <source>
        <dbReference type="ARBA" id="ARBA00022723"/>
    </source>
</evidence>
<keyword evidence="3 4" id="KW-0408">Iron</keyword>
<protein>
    <recommendedName>
        <fullName evidence="5">Cytochrome c domain-containing protein</fullName>
    </recommendedName>
</protein>
<dbReference type="SUPFAM" id="SSF46626">
    <property type="entry name" value="Cytochrome c"/>
    <property type="match status" value="1"/>
</dbReference>
<dbReference type="GO" id="GO:0020037">
    <property type="term" value="F:heme binding"/>
    <property type="evidence" value="ECO:0007669"/>
    <property type="project" value="InterPro"/>
</dbReference>
<dbReference type="InterPro" id="IPR009056">
    <property type="entry name" value="Cyt_c-like_dom"/>
</dbReference>
<name>A0A285SAR7_9HYPH</name>
<evidence type="ECO:0000313" key="6">
    <source>
        <dbReference type="EMBL" id="SOC04176.1"/>
    </source>
</evidence>
<keyword evidence="1 4" id="KW-0349">Heme</keyword>
<dbReference type="AlphaFoldDB" id="A0A285SAR7"/>
<dbReference type="GO" id="GO:0009055">
    <property type="term" value="F:electron transfer activity"/>
    <property type="evidence" value="ECO:0007669"/>
    <property type="project" value="InterPro"/>
</dbReference>
<dbReference type="OrthoDB" id="7365807at2"/>
<evidence type="ECO:0000256" key="1">
    <source>
        <dbReference type="ARBA" id="ARBA00022617"/>
    </source>
</evidence>
<dbReference type="GO" id="GO:0046872">
    <property type="term" value="F:metal ion binding"/>
    <property type="evidence" value="ECO:0007669"/>
    <property type="project" value="UniProtKB-KW"/>
</dbReference>
<feature type="domain" description="Cytochrome c" evidence="5">
    <location>
        <begin position="51"/>
        <end position="149"/>
    </location>
</feature>
<dbReference type="Gene3D" id="1.10.760.10">
    <property type="entry name" value="Cytochrome c-like domain"/>
    <property type="match status" value="1"/>
</dbReference>
<accession>A0A285SAR7</accession>
<keyword evidence="2 4" id="KW-0479">Metal-binding</keyword>
<evidence type="ECO:0000256" key="4">
    <source>
        <dbReference type="PROSITE-ProRule" id="PRU00433"/>
    </source>
</evidence>
<proteinExistence type="predicted"/>
<keyword evidence="7" id="KW-1185">Reference proteome</keyword>
<evidence type="ECO:0000256" key="3">
    <source>
        <dbReference type="ARBA" id="ARBA00023004"/>
    </source>
</evidence>
<sequence>MAGHETQTRWKTATSRELTPTTLAAGTLIKLGLVLGLLAPAQALGQSSDDALAQRGKAVAQLHCARCHVVSPENRMTGISSTPSFMIMVAALEDWHDRFATFLARRPHPAHLRFENAPPRPQDSPATLAEVVLSQDDLEAILAYAEKLAATAR</sequence>
<evidence type="ECO:0000313" key="7">
    <source>
        <dbReference type="Proteomes" id="UP000219331"/>
    </source>
</evidence>
<dbReference type="EMBL" id="OBML01000004">
    <property type="protein sequence ID" value="SOC04176.1"/>
    <property type="molecule type" value="Genomic_DNA"/>
</dbReference>
<evidence type="ECO:0000259" key="5">
    <source>
        <dbReference type="PROSITE" id="PS51007"/>
    </source>
</evidence>
<reference evidence="6 7" key="1">
    <citation type="submission" date="2017-08" db="EMBL/GenBank/DDBJ databases">
        <authorList>
            <person name="de Groot N.N."/>
        </authorList>
    </citation>
    <scope>NUCLEOTIDE SEQUENCE [LARGE SCALE GENOMIC DNA]</scope>
    <source>
        <strain evidence="6 7">USBA 352</strain>
    </source>
</reference>
<gene>
    <name evidence="6" type="ORF">SAMN05421512_104336</name>
</gene>
<dbReference type="Proteomes" id="UP000219331">
    <property type="component" value="Unassembled WGS sequence"/>
</dbReference>
<dbReference type="PROSITE" id="PS51007">
    <property type="entry name" value="CYTC"/>
    <property type="match status" value="1"/>
</dbReference>